<keyword evidence="2" id="KW-0812">Transmembrane</keyword>
<dbReference type="EMBL" id="AEEH01000028">
    <property type="protein sequence ID" value="EFM25677.1"/>
    <property type="molecule type" value="Genomic_DNA"/>
</dbReference>
<evidence type="ECO:0000256" key="2">
    <source>
        <dbReference type="SAM" id="Phobius"/>
    </source>
</evidence>
<dbReference type="SUPFAM" id="SSF48452">
    <property type="entry name" value="TPR-like"/>
    <property type="match status" value="1"/>
</dbReference>
<feature type="compositionally biased region" description="Basic and acidic residues" evidence="1">
    <location>
        <begin position="440"/>
        <end position="459"/>
    </location>
</feature>
<feature type="region of interest" description="Disordered" evidence="1">
    <location>
        <begin position="431"/>
        <end position="459"/>
    </location>
</feature>
<dbReference type="AlphaFoldDB" id="E0NKQ0"/>
<organism evidence="3 4">
    <name type="scientific">Peptoniphilus duerdenii ATCC BAA-1640</name>
    <dbReference type="NCBI Taxonomy" id="862517"/>
    <lineage>
        <taxon>Bacteria</taxon>
        <taxon>Bacillati</taxon>
        <taxon>Bacillota</taxon>
        <taxon>Tissierellia</taxon>
        <taxon>Tissierellales</taxon>
        <taxon>Peptoniphilaceae</taxon>
        <taxon>Peptoniphilus</taxon>
    </lineage>
</organism>
<feature type="transmembrane region" description="Helical" evidence="2">
    <location>
        <begin position="263"/>
        <end position="283"/>
    </location>
</feature>
<comment type="caution">
    <text evidence="3">The sequence shown here is derived from an EMBL/GenBank/DDBJ whole genome shotgun (WGS) entry which is preliminary data.</text>
</comment>
<keyword evidence="4" id="KW-1185">Reference proteome</keyword>
<name>E0NKQ0_9FIRM</name>
<dbReference type="Gene3D" id="2.30.30.40">
    <property type="entry name" value="SH3 Domains"/>
    <property type="match status" value="1"/>
</dbReference>
<gene>
    <name evidence="3" type="ORF">HMPREF9225_0739</name>
</gene>
<accession>E0NKQ0</accession>
<reference evidence="3 4" key="1">
    <citation type="submission" date="2010-07" db="EMBL/GenBank/DDBJ databases">
        <authorList>
            <person name="Muzny D."/>
            <person name="Qin X."/>
            <person name="Deng J."/>
            <person name="Jiang H."/>
            <person name="Liu Y."/>
            <person name="Qu J."/>
            <person name="Song X.-Z."/>
            <person name="Zhang L."/>
            <person name="Thornton R."/>
            <person name="Coyle M."/>
            <person name="Francisco L."/>
            <person name="Jackson L."/>
            <person name="Javaid M."/>
            <person name="Korchina V."/>
            <person name="Kovar C."/>
            <person name="Mata R."/>
            <person name="Mathew T."/>
            <person name="Ngo R."/>
            <person name="Nguyen L."/>
            <person name="Nguyen N."/>
            <person name="Okwuonu G."/>
            <person name="Ongeri F."/>
            <person name="Pham C."/>
            <person name="Simmons D."/>
            <person name="Wilczek-Boney K."/>
            <person name="Hale W."/>
            <person name="Jakkamsetti A."/>
            <person name="Pham P."/>
            <person name="Ruth R."/>
            <person name="San Lucas F."/>
            <person name="Warren J."/>
            <person name="Zhang J."/>
            <person name="Zhao Z."/>
            <person name="Zhou C."/>
            <person name="Zhu D."/>
            <person name="Lee S."/>
            <person name="Bess C."/>
            <person name="Blankenburg K."/>
            <person name="Forbes L."/>
            <person name="Fu Q."/>
            <person name="Gubbala S."/>
            <person name="Hirani K."/>
            <person name="Jayaseelan J.C."/>
            <person name="Lara F."/>
            <person name="Munidasa M."/>
            <person name="Palculict T."/>
            <person name="Patil S."/>
            <person name="Pu L.-L."/>
            <person name="Saada N."/>
            <person name="Tang L."/>
            <person name="Weissenberger G."/>
            <person name="Zhu Y."/>
            <person name="Hemphill L."/>
            <person name="Shang Y."/>
            <person name="Youmans B."/>
            <person name="Ayvaz T."/>
            <person name="Ross M."/>
            <person name="Santibanez J."/>
            <person name="Aqrawi P."/>
            <person name="Gross S."/>
            <person name="Joshi V."/>
            <person name="Fowler G."/>
            <person name="Nazareth L."/>
            <person name="Reid J."/>
            <person name="Worley K."/>
            <person name="Petrosino J."/>
            <person name="Highlander S."/>
            <person name="Gibbs R."/>
        </authorList>
    </citation>
    <scope>NUCLEOTIDE SEQUENCE [LARGE SCALE GENOMIC DNA]</scope>
    <source>
        <strain evidence="3 4">ATCC BAA-1640</strain>
    </source>
</reference>
<evidence type="ECO:0000256" key="1">
    <source>
        <dbReference type="SAM" id="MobiDB-lite"/>
    </source>
</evidence>
<dbReference type="InterPro" id="IPR011990">
    <property type="entry name" value="TPR-like_helical_dom_sf"/>
</dbReference>
<dbReference type="STRING" id="862517.HMPREF9225_0739"/>
<dbReference type="eggNOG" id="ENOG5033M8N">
    <property type="taxonomic scope" value="Bacteria"/>
</dbReference>
<dbReference type="OrthoDB" id="1758253at2"/>
<keyword evidence="2" id="KW-1133">Transmembrane helix</keyword>
<protein>
    <submittedName>
        <fullName evidence="3">Tetratricopeptide repeat protein</fullName>
    </submittedName>
</protein>
<dbReference type="Proteomes" id="UP000003280">
    <property type="component" value="Unassembled WGS sequence"/>
</dbReference>
<dbReference type="Gene3D" id="1.25.40.10">
    <property type="entry name" value="Tetratricopeptide repeat domain"/>
    <property type="match status" value="1"/>
</dbReference>
<proteinExistence type="predicted"/>
<sequence length="539" mass="61430">MDIFQTLPTTINLDPEEDFQIVRAELLHGEKMYLAIDVLNIYKNAVVGVVFQVRFKDAGDNYLFGGLEWLFQTQGMKALPNIVYYIKPFLLDERFYDARSVEIRVESITFDDGKTSKFSAENEKSFILPVITGEKLKKIRDILGKEITTYGENTVNGWRCVCGFTNTKEDEECRNCNRNKNFVLNNLTEPLINLKLMSMLTEDEIANGLEGENISATYTQTQLTKVAPNPEVVELERVNEEPVGINYKKPSIFLRIFKTTFKVLLLAVLIVSVAFVGGKYYGFQKNAKTLERANELVLEGKYEDALKEYEKINKKFKREEVETKVSNVKELIKSKNIFDEGNDSILKGNYLEAAKKFKKVSEKDEEHFKEAQDKILDLERIFLDKAEALEDEGKVKEAIKTLEDFLAVVPDSANATTILMKLQANATDNIEPISLNSEGSEDKDADEKEKKEEVDKSRADLSNEAKSLLNTYQKVKIGKANLRKGPSLDSEIVQVLNSNTDLYIKDTKLESDIRVWCFVEAKDENGKTYEGWISNKAME</sequence>
<dbReference type="RefSeq" id="WP_008901554.1">
    <property type="nucleotide sequence ID" value="NZ_GL397071.1"/>
</dbReference>
<keyword evidence="2" id="KW-0472">Membrane</keyword>
<evidence type="ECO:0000313" key="3">
    <source>
        <dbReference type="EMBL" id="EFM25677.1"/>
    </source>
</evidence>
<evidence type="ECO:0000313" key="4">
    <source>
        <dbReference type="Proteomes" id="UP000003280"/>
    </source>
</evidence>
<dbReference type="HOGENOM" id="CLU_514672_0_0_9"/>